<feature type="compositionally biased region" description="Gly residues" evidence="6">
    <location>
        <begin position="187"/>
        <end position="200"/>
    </location>
</feature>
<accession>A0A843X826</accession>
<dbReference type="InterPro" id="IPR017930">
    <property type="entry name" value="Myb_dom"/>
</dbReference>
<evidence type="ECO:0000256" key="6">
    <source>
        <dbReference type="SAM" id="MobiDB-lite"/>
    </source>
</evidence>
<evidence type="ECO:0000256" key="1">
    <source>
        <dbReference type="ARBA" id="ARBA00004123"/>
    </source>
</evidence>
<dbReference type="PANTHER" id="PTHR47999">
    <property type="entry name" value="TRANSCRIPTION FACTOR MYB8-RELATED-RELATED"/>
    <property type="match status" value="1"/>
</dbReference>
<dbReference type="GO" id="GO:0003677">
    <property type="term" value="F:DNA binding"/>
    <property type="evidence" value="ECO:0007669"/>
    <property type="project" value="UniProtKB-KW"/>
</dbReference>
<keyword evidence="4" id="KW-0804">Transcription</keyword>
<feature type="domain" description="HTH myb-type" evidence="8">
    <location>
        <begin position="62"/>
        <end position="116"/>
    </location>
</feature>
<evidence type="ECO:0000313" key="10">
    <source>
        <dbReference type="Proteomes" id="UP000652761"/>
    </source>
</evidence>
<keyword evidence="10" id="KW-1185">Reference proteome</keyword>
<dbReference type="PROSITE" id="PS51294">
    <property type="entry name" value="HTH_MYB"/>
    <property type="match status" value="2"/>
</dbReference>
<dbReference type="InterPro" id="IPR009057">
    <property type="entry name" value="Homeodomain-like_sf"/>
</dbReference>
<proteinExistence type="predicted"/>
<comment type="subcellular location">
    <subcellularLocation>
        <location evidence="1">Nucleus</location>
    </subcellularLocation>
</comment>
<evidence type="ECO:0000256" key="2">
    <source>
        <dbReference type="ARBA" id="ARBA00023015"/>
    </source>
</evidence>
<evidence type="ECO:0000256" key="3">
    <source>
        <dbReference type="ARBA" id="ARBA00023125"/>
    </source>
</evidence>
<evidence type="ECO:0000256" key="5">
    <source>
        <dbReference type="ARBA" id="ARBA00023242"/>
    </source>
</evidence>
<comment type="caution">
    <text evidence="9">The sequence shown here is derived from an EMBL/GenBank/DDBJ whole genome shotgun (WGS) entry which is preliminary data.</text>
</comment>
<feature type="domain" description="Myb-like" evidence="7">
    <location>
        <begin position="9"/>
        <end position="61"/>
    </location>
</feature>
<gene>
    <name evidence="9" type="ORF">Taro_047958</name>
</gene>
<dbReference type="AlphaFoldDB" id="A0A843X826"/>
<dbReference type="SMART" id="SM00717">
    <property type="entry name" value="SANT"/>
    <property type="match status" value="2"/>
</dbReference>
<dbReference type="EMBL" id="NMUH01006330">
    <property type="protein sequence ID" value="MQM15020.1"/>
    <property type="molecule type" value="Genomic_DNA"/>
</dbReference>
<evidence type="ECO:0000259" key="8">
    <source>
        <dbReference type="PROSITE" id="PS51294"/>
    </source>
</evidence>
<keyword evidence="3" id="KW-0238">DNA-binding</keyword>
<feature type="domain" description="Myb-like" evidence="7">
    <location>
        <begin position="62"/>
        <end position="112"/>
    </location>
</feature>
<dbReference type="PANTHER" id="PTHR47999:SF6">
    <property type="entry name" value="MYB-RELATED PROTEIN P"/>
    <property type="match status" value="1"/>
</dbReference>
<protein>
    <submittedName>
        <fullName evidence="9">Uncharacterized protein</fullName>
    </submittedName>
</protein>
<feature type="region of interest" description="Disordered" evidence="6">
    <location>
        <begin position="144"/>
        <end position="231"/>
    </location>
</feature>
<evidence type="ECO:0000256" key="4">
    <source>
        <dbReference type="ARBA" id="ARBA00023163"/>
    </source>
</evidence>
<keyword evidence="5" id="KW-0539">Nucleus</keyword>
<organism evidence="9 10">
    <name type="scientific">Colocasia esculenta</name>
    <name type="common">Wild taro</name>
    <name type="synonym">Arum esculentum</name>
    <dbReference type="NCBI Taxonomy" id="4460"/>
    <lineage>
        <taxon>Eukaryota</taxon>
        <taxon>Viridiplantae</taxon>
        <taxon>Streptophyta</taxon>
        <taxon>Embryophyta</taxon>
        <taxon>Tracheophyta</taxon>
        <taxon>Spermatophyta</taxon>
        <taxon>Magnoliopsida</taxon>
        <taxon>Liliopsida</taxon>
        <taxon>Araceae</taxon>
        <taxon>Aroideae</taxon>
        <taxon>Colocasieae</taxon>
        <taxon>Colocasia</taxon>
    </lineage>
</organism>
<dbReference type="InterPro" id="IPR001005">
    <property type="entry name" value="SANT/Myb"/>
</dbReference>
<dbReference type="GO" id="GO:0005634">
    <property type="term" value="C:nucleus"/>
    <property type="evidence" value="ECO:0007669"/>
    <property type="project" value="UniProtKB-SubCell"/>
</dbReference>
<dbReference type="SUPFAM" id="SSF46689">
    <property type="entry name" value="Homeodomain-like"/>
    <property type="match status" value="1"/>
</dbReference>
<dbReference type="CDD" id="cd00167">
    <property type="entry name" value="SANT"/>
    <property type="match status" value="2"/>
</dbReference>
<dbReference type="Pfam" id="PF00249">
    <property type="entry name" value="Myb_DNA-binding"/>
    <property type="match status" value="2"/>
</dbReference>
<feature type="domain" description="HTH myb-type" evidence="8">
    <location>
        <begin position="9"/>
        <end position="61"/>
    </location>
</feature>
<dbReference type="Proteomes" id="UP000652761">
    <property type="component" value="Unassembled WGS sequence"/>
</dbReference>
<keyword evidence="2" id="KW-0805">Transcription regulation</keyword>
<dbReference type="PROSITE" id="PS50090">
    <property type="entry name" value="MYB_LIKE"/>
    <property type="match status" value="2"/>
</dbReference>
<evidence type="ECO:0000259" key="7">
    <source>
        <dbReference type="PROSITE" id="PS50090"/>
    </source>
</evidence>
<evidence type="ECO:0000313" key="9">
    <source>
        <dbReference type="EMBL" id="MQM15020.1"/>
    </source>
</evidence>
<dbReference type="Gene3D" id="1.10.10.60">
    <property type="entry name" value="Homeodomain-like"/>
    <property type="match status" value="2"/>
</dbReference>
<dbReference type="FunFam" id="1.10.10.60:FF:000121">
    <property type="entry name" value="Myb transcription factor"/>
    <property type="match status" value="1"/>
</dbReference>
<sequence>MGRAPCCEKVGLKRGRWTAEEDEKLMNYIKANGEGSWRSLPKNAGLLRCGKSCRLRWINYLRADLKRGNISAEEEETIIKLHTSLGNRWSLIAAHLPGRTDNEIKNYWNSHLSRRIHSFKRADGEGGAVIMDLGKIVGIPCKRRGGRTSRSAMKKSNGGTVAAPPTAKCRHAHGGAVLPSDEKGHGGAEGSGSDCGGGHGLQPPCGVALPAGTGTAKAQSSSSSSNNNMLAHDEPLGEEALLVDVDQLLPNEFWETTKALASELFSPCDDMGGDVWVADEHGVGEGSTEQERDRPGAGDVVLDAVPAGEQPPFPQASEMEECNSAVTMDRWADMELEEMASKLWDEAGEEWPWQNWEETAAAPCGSGELHLAQQQPPVPMGGFCGYSDGDIHSWLLFDSLYSS</sequence>
<name>A0A843X826_COLES</name>
<reference evidence="9" key="1">
    <citation type="submission" date="2017-07" db="EMBL/GenBank/DDBJ databases">
        <title>Taro Niue Genome Assembly and Annotation.</title>
        <authorList>
            <person name="Atibalentja N."/>
            <person name="Keating K."/>
            <person name="Fields C.J."/>
        </authorList>
    </citation>
    <scope>NUCLEOTIDE SEQUENCE</scope>
    <source>
        <strain evidence="9">Niue_2</strain>
        <tissue evidence="9">Leaf</tissue>
    </source>
</reference>
<dbReference type="InterPro" id="IPR015495">
    <property type="entry name" value="Myb_TF_plants"/>
</dbReference>
<dbReference type="OrthoDB" id="735895at2759"/>